<dbReference type="EMBL" id="JAHLPM010000001">
    <property type="protein sequence ID" value="MBU5436446.1"/>
    <property type="molecule type" value="Genomic_DNA"/>
</dbReference>
<evidence type="ECO:0000313" key="2">
    <source>
        <dbReference type="EMBL" id="MBU5436446.1"/>
    </source>
</evidence>
<feature type="transmembrane region" description="Helical" evidence="1">
    <location>
        <begin position="187"/>
        <end position="204"/>
    </location>
</feature>
<protein>
    <recommendedName>
        <fullName evidence="4">ABC-2 family transporter protein</fullName>
    </recommendedName>
</protein>
<keyword evidence="1" id="KW-0472">Membrane</keyword>
<keyword evidence="3" id="KW-1185">Reference proteome</keyword>
<accession>A0ABS6E1J1</accession>
<keyword evidence="1" id="KW-1133">Transmembrane helix</keyword>
<comment type="caution">
    <text evidence="2">The sequence shown here is derived from an EMBL/GenBank/DDBJ whole genome shotgun (WGS) entry which is preliminary data.</text>
</comment>
<keyword evidence="1" id="KW-0812">Transmembrane</keyword>
<dbReference type="RefSeq" id="WP_216515667.1">
    <property type="nucleotide sequence ID" value="NZ_JAHLPM010000001.1"/>
</dbReference>
<feature type="transmembrane region" description="Helical" evidence="1">
    <location>
        <begin position="12"/>
        <end position="34"/>
    </location>
</feature>
<dbReference type="Proteomes" id="UP000749471">
    <property type="component" value="Unassembled WGS sequence"/>
</dbReference>
<evidence type="ECO:0000313" key="3">
    <source>
        <dbReference type="Proteomes" id="UP000749471"/>
    </source>
</evidence>
<organism evidence="2 3">
    <name type="scientific">Tissierella simiarum</name>
    <dbReference type="NCBI Taxonomy" id="2841534"/>
    <lineage>
        <taxon>Bacteria</taxon>
        <taxon>Bacillati</taxon>
        <taxon>Bacillota</taxon>
        <taxon>Tissierellia</taxon>
        <taxon>Tissierellales</taxon>
        <taxon>Tissierellaceae</taxon>
        <taxon>Tissierella</taxon>
    </lineage>
</organism>
<feature type="transmembrane region" description="Helical" evidence="1">
    <location>
        <begin position="89"/>
        <end position="111"/>
    </location>
</feature>
<evidence type="ECO:0008006" key="4">
    <source>
        <dbReference type="Google" id="ProtNLM"/>
    </source>
</evidence>
<evidence type="ECO:0000256" key="1">
    <source>
        <dbReference type="SAM" id="Phobius"/>
    </source>
</evidence>
<proteinExistence type="predicted"/>
<name>A0ABS6E1J1_9FIRM</name>
<feature type="transmembrane region" description="Helical" evidence="1">
    <location>
        <begin position="131"/>
        <end position="161"/>
    </location>
</feature>
<sequence>MDLKLEKKVFYNNIRIVSFNIIALALVYIGAIYLMVDKISLSEDGVIFIGEQLLSPLGIAIFVRIALIEHEYGVDEIVYSKIYSYWKTVLYRIVIISIQLLLVLVIAFIPLKFIGVDFKIVTILFGSYVTSFYLGTIGMISAYITKQISVGVLIPFLYYFFEMFSKGRFTKSFYLFGMMKENYTSKIKLFFIAIILIGLCLWIIEKES</sequence>
<feature type="transmembrane region" description="Helical" evidence="1">
    <location>
        <begin position="46"/>
        <end position="68"/>
    </location>
</feature>
<reference evidence="2 3" key="1">
    <citation type="submission" date="2021-06" db="EMBL/GenBank/DDBJ databases">
        <authorList>
            <person name="Sun Q."/>
            <person name="Li D."/>
        </authorList>
    </citation>
    <scope>NUCLEOTIDE SEQUENCE [LARGE SCALE GENOMIC DNA]</scope>
    <source>
        <strain evidence="2 3">MSJ-40</strain>
    </source>
</reference>
<gene>
    <name evidence="2" type="ORF">KQI42_00415</name>
</gene>